<reference evidence="3" key="1">
    <citation type="submission" date="2015-07" db="EMBL/GenBank/DDBJ databases">
        <authorList>
            <person name="Rodrigo-Torres Lidia"/>
            <person name="Arahal R.David."/>
        </authorList>
    </citation>
    <scope>NUCLEOTIDE SEQUENCE [LARGE SCALE GENOMIC DNA]</scope>
    <source>
        <strain evidence="3">CECT 5096</strain>
    </source>
</reference>
<dbReference type="EMBL" id="CXWC01000002">
    <property type="protein sequence ID" value="CTQ66359.1"/>
    <property type="molecule type" value="Genomic_DNA"/>
</dbReference>
<accession>A0A0M6ZU92</accession>
<keyword evidence="1" id="KW-0812">Transmembrane</keyword>
<feature type="transmembrane region" description="Helical" evidence="1">
    <location>
        <begin position="6"/>
        <end position="26"/>
    </location>
</feature>
<keyword evidence="3" id="KW-1185">Reference proteome</keyword>
<evidence type="ECO:0000256" key="1">
    <source>
        <dbReference type="SAM" id="Phobius"/>
    </source>
</evidence>
<name>A0A0M6ZU92_9HYPH</name>
<keyword evidence="1" id="KW-0472">Membrane</keyword>
<dbReference type="RefSeq" id="WP_158510366.1">
    <property type="nucleotide sequence ID" value="NZ_CXWA01000002.1"/>
</dbReference>
<evidence type="ECO:0000313" key="3">
    <source>
        <dbReference type="Proteomes" id="UP000049983"/>
    </source>
</evidence>
<dbReference type="GeneID" id="97673618"/>
<sequence length="56" mass="6387">MPDRSWVVWAILSSMVLTAIYCLWTLTADANQRLFLDLAVTRFICLADLPQVLAFL</sequence>
<dbReference type="STRING" id="311410.LA5095_02216"/>
<gene>
    <name evidence="2" type="ORF">LA5096_01072</name>
</gene>
<protein>
    <submittedName>
        <fullName evidence="2">Uncharacterized protein</fullName>
    </submittedName>
</protein>
<proteinExistence type="predicted"/>
<dbReference type="Proteomes" id="UP000049983">
    <property type="component" value="Unassembled WGS sequence"/>
</dbReference>
<keyword evidence="1" id="KW-1133">Transmembrane helix</keyword>
<evidence type="ECO:0000313" key="2">
    <source>
        <dbReference type="EMBL" id="CTQ66359.1"/>
    </source>
</evidence>
<organism evidence="2 3">
    <name type="scientific">Roseibium album</name>
    <dbReference type="NCBI Taxonomy" id="311410"/>
    <lineage>
        <taxon>Bacteria</taxon>
        <taxon>Pseudomonadati</taxon>
        <taxon>Pseudomonadota</taxon>
        <taxon>Alphaproteobacteria</taxon>
        <taxon>Hyphomicrobiales</taxon>
        <taxon>Stappiaceae</taxon>
        <taxon>Roseibium</taxon>
    </lineage>
</organism>
<dbReference type="AlphaFoldDB" id="A0A0M6ZU92"/>